<accession>A0A1H2ZA90</accession>
<dbReference type="STRING" id="1073328.SAMN05216294_3383"/>
<keyword evidence="2" id="KW-1185">Reference proteome</keyword>
<dbReference type="Proteomes" id="UP000199592">
    <property type="component" value="Unassembled WGS sequence"/>
</dbReference>
<protein>
    <submittedName>
        <fullName evidence="1">Uncharacterized protein</fullName>
    </submittedName>
</protein>
<organism evidence="1 2">
    <name type="scientific">Flagellimonas zhangzhouensis</name>
    <dbReference type="NCBI Taxonomy" id="1073328"/>
    <lineage>
        <taxon>Bacteria</taxon>
        <taxon>Pseudomonadati</taxon>
        <taxon>Bacteroidota</taxon>
        <taxon>Flavobacteriia</taxon>
        <taxon>Flavobacteriales</taxon>
        <taxon>Flavobacteriaceae</taxon>
        <taxon>Flagellimonas</taxon>
    </lineage>
</organism>
<proteinExistence type="predicted"/>
<name>A0A1H2ZA90_9FLAO</name>
<dbReference type="EMBL" id="FNMY01000008">
    <property type="protein sequence ID" value="SDX14227.1"/>
    <property type="molecule type" value="Genomic_DNA"/>
</dbReference>
<sequence>MVKVYNSLFIYWLGCGNALSLGGAFSLDTYVTCQLSIDSYNY</sequence>
<dbReference type="AlphaFoldDB" id="A0A1H2ZA90"/>
<evidence type="ECO:0000313" key="1">
    <source>
        <dbReference type="EMBL" id="SDX14227.1"/>
    </source>
</evidence>
<gene>
    <name evidence="1" type="ORF">SAMN04487892_3378</name>
</gene>
<reference evidence="2" key="1">
    <citation type="submission" date="2016-10" db="EMBL/GenBank/DDBJ databases">
        <authorList>
            <person name="Varghese N."/>
            <person name="Submissions S."/>
        </authorList>
    </citation>
    <scope>NUCLEOTIDE SEQUENCE [LARGE SCALE GENOMIC DNA]</scope>
    <source>
        <strain evidence="2">DSM 25030</strain>
    </source>
</reference>
<evidence type="ECO:0000313" key="2">
    <source>
        <dbReference type="Proteomes" id="UP000199592"/>
    </source>
</evidence>